<feature type="compositionally biased region" description="Gly residues" evidence="1">
    <location>
        <begin position="470"/>
        <end position="486"/>
    </location>
</feature>
<feature type="region of interest" description="Disordered" evidence="1">
    <location>
        <begin position="380"/>
        <end position="491"/>
    </location>
</feature>
<keyword evidence="3" id="KW-1185">Reference proteome</keyword>
<feature type="region of interest" description="Disordered" evidence="1">
    <location>
        <begin position="225"/>
        <end position="366"/>
    </location>
</feature>
<dbReference type="Proteomes" id="UP000621454">
    <property type="component" value="Unassembled WGS sequence"/>
</dbReference>
<dbReference type="RefSeq" id="WP_188584701.1">
    <property type="nucleotide sequence ID" value="NZ_BMGC01000001.1"/>
</dbReference>
<feature type="compositionally biased region" description="Polar residues" evidence="1">
    <location>
        <begin position="405"/>
        <end position="435"/>
    </location>
</feature>
<dbReference type="EMBL" id="BMGC01000001">
    <property type="protein sequence ID" value="GGB17571.1"/>
    <property type="molecule type" value="Genomic_DNA"/>
</dbReference>
<sequence length="502" mass="49685">MGADRLAGLRAAAIAGLERFDTWCASLPPETRPMLPAIGTVRSRFDAGEALQPSDLRHDAELVARAVAIAAEANLDSHGHRSRLSAAWPDRTGEAISDSLGEVARRAETRIDVVAAVAAALAEAAPATELVLEGKYSAVIEATAGDQTPNPLELVARAELMNQVGDVAVQALSEIMEILNDVLTRLGQLLESAPHVSHEAADAAVLQQHSSPGVLSSVADVSPTSASAAVPDNVSGSGAGISTAHHLWSHDPVGPQQNADSGGNDEPVTAPQTQTHSQAAAATDPGAAGSSGPSTVTSPTDVSMHVDSGGPLNLSDVNMSVGVHPQASDLGEPLQPPHDGLNGASHGGGDSSDVPPSPDYSADQVADQARAQAFTAPVAPIAPSSAGTGVVGPSGSAPGTGIDDSPNSDALNSDSPNSDALNTDSPNSDISTGGPSDSGRIDPMSDGGSVTEDIAVAPGPGDGPAPTGSAAGGDGGTGGGDPGDSGGDVEVDAVTLATVGDR</sequence>
<evidence type="ECO:0000313" key="3">
    <source>
        <dbReference type="Proteomes" id="UP000621454"/>
    </source>
</evidence>
<evidence type="ECO:0000256" key="1">
    <source>
        <dbReference type="SAM" id="MobiDB-lite"/>
    </source>
</evidence>
<reference evidence="2" key="2">
    <citation type="submission" date="2020-09" db="EMBL/GenBank/DDBJ databases">
        <authorList>
            <person name="Sun Q."/>
            <person name="Zhou Y."/>
        </authorList>
    </citation>
    <scope>NUCLEOTIDE SEQUENCE</scope>
    <source>
        <strain evidence="2">CGMCC 1.12827</strain>
    </source>
</reference>
<comment type="caution">
    <text evidence="2">The sequence shown here is derived from an EMBL/GenBank/DDBJ whole genome shotgun (WGS) entry which is preliminary data.</text>
</comment>
<evidence type="ECO:0000313" key="2">
    <source>
        <dbReference type="EMBL" id="GGB17571.1"/>
    </source>
</evidence>
<name>A0A916WPK0_9ACTN</name>
<feature type="compositionally biased region" description="Low complexity" evidence="1">
    <location>
        <begin position="455"/>
        <end position="469"/>
    </location>
</feature>
<reference evidence="2" key="1">
    <citation type="journal article" date="2014" name="Int. J. Syst. Evol. Microbiol.">
        <title>Complete genome sequence of Corynebacterium casei LMG S-19264T (=DSM 44701T), isolated from a smear-ripened cheese.</title>
        <authorList>
            <consortium name="US DOE Joint Genome Institute (JGI-PGF)"/>
            <person name="Walter F."/>
            <person name="Albersmeier A."/>
            <person name="Kalinowski J."/>
            <person name="Ruckert C."/>
        </authorList>
    </citation>
    <scope>NUCLEOTIDE SEQUENCE</scope>
    <source>
        <strain evidence="2">CGMCC 1.12827</strain>
    </source>
</reference>
<organism evidence="2 3">
    <name type="scientific">Gordonia jinhuaensis</name>
    <dbReference type="NCBI Taxonomy" id="1517702"/>
    <lineage>
        <taxon>Bacteria</taxon>
        <taxon>Bacillati</taxon>
        <taxon>Actinomycetota</taxon>
        <taxon>Actinomycetes</taxon>
        <taxon>Mycobacteriales</taxon>
        <taxon>Gordoniaceae</taxon>
        <taxon>Gordonia</taxon>
    </lineage>
</organism>
<dbReference type="AlphaFoldDB" id="A0A916WPK0"/>
<gene>
    <name evidence="2" type="ORF">GCM10011489_02080</name>
</gene>
<protein>
    <submittedName>
        <fullName evidence="2">Uncharacterized protein</fullName>
    </submittedName>
</protein>
<accession>A0A916WPK0</accession>
<proteinExistence type="predicted"/>
<feature type="compositionally biased region" description="Low complexity" evidence="1">
    <location>
        <begin position="269"/>
        <end position="303"/>
    </location>
</feature>